<feature type="transmembrane region" description="Helical" evidence="10">
    <location>
        <begin position="280"/>
        <end position="297"/>
    </location>
</feature>
<accession>A0A9N7RPZ2</accession>
<protein>
    <recommendedName>
        <fullName evidence="10">Alpha-1,3-glucosyltransferase</fullName>
        <ecNumber evidence="10">2.4.1.-</ecNumber>
    </recommendedName>
</protein>
<keyword evidence="5 10" id="KW-0808">Transferase</keyword>
<feature type="transmembrane region" description="Helical" evidence="10">
    <location>
        <begin position="257"/>
        <end position="273"/>
    </location>
</feature>
<dbReference type="Proteomes" id="UP001153555">
    <property type="component" value="Unassembled WGS sequence"/>
</dbReference>
<feature type="region of interest" description="Disordered" evidence="11">
    <location>
        <begin position="69"/>
        <end position="100"/>
    </location>
</feature>
<keyword evidence="13" id="KW-1185">Reference proteome</keyword>
<comment type="caution">
    <text evidence="12">The sequence shown here is derived from an EMBL/GenBank/DDBJ whole genome shotgun (WGS) entry which is preliminary data.</text>
</comment>
<feature type="transmembrane region" description="Helical" evidence="10">
    <location>
        <begin position="221"/>
        <end position="245"/>
    </location>
</feature>
<evidence type="ECO:0000256" key="10">
    <source>
        <dbReference type="RuleBase" id="RU363110"/>
    </source>
</evidence>
<evidence type="ECO:0000256" key="1">
    <source>
        <dbReference type="ARBA" id="ARBA00004477"/>
    </source>
</evidence>
<gene>
    <name evidence="12" type="ORF">SHERM_06170</name>
</gene>
<feature type="transmembrane region" description="Helical" evidence="10">
    <location>
        <begin position="555"/>
        <end position="577"/>
    </location>
</feature>
<organism evidence="12 13">
    <name type="scientific">Striga hermonthica</name>
    <name type="common">Purple witchweed</name>
    <name type="synonym">Buchnera hermonthica</name>
    <dbReference type="NCBI Taxonomy" id="68872"/>
    <lineage>
        <taxon>Eukaryota</taxon>
        <taxon>Viridiplantae</taxon>
        <taxon>Streptophyta</taxon>
        <taxon>Embryophyta</taxon>
        <taxon>Tracheophyta</taxon>
        <taxon>Spermatophyta</taxon>
        <taxon>Magnoliopsida</taxon>
        <taxon>eudicotyledons</taxon>
        <taxon>Gunneridae</taxon>
        <taxon>Pentapetalae</taxon>
        <taxon>asterids</taxon>
        <taxon>lamiids</taxon>
        <taxon>Lamiales</taxon>
        <taxon>Orobanchaceae</taxon>
        <taxon>Buchnereae</taxon>
        <taxon>Striga</taxon>
    </lineage>
</organism>
<dbReference type="AlphaFoldDB" id="A0A9N7RPZ2"/>
<feature type="transmembrane region" description="Helical" evidence="10">
    <location>
        <begin position="114"/>
        <end position="136"/>
    </location>
</feature>
<proteinExistence type="inferred from homology"/>
<evidence type="ECO:0000256" key="9">
    <source>
        <dbReference type="ARBA" id="ARBA00023136"/>
    </source>
</evidence>
<keyword evidence="9 10" id="KW-0472">Membrane</keyword>
<dbReference type="GO" id="GO:0005789">
    <property type="term" value="C:endoplasmic reticulum membrane"/>
    <property type="evidence" value="ECO:0007669"/>
    <property type="project" value="UniProtKB-SubCell"/>
</dbReference>
<feature type="transmembrane region" description="Helical" evidence="10">
    <location>
        <begin position="527"/>
        <end position="549"/>
    </location>
</feature>
<feature type="transmembrane region" description="Helical" evidence="10">
    <location>
        <begin position="317"/>
        <end position="333"/>
    </location>
</feature>
<dbReference type="OrthoDB" id="4983at2759"/>
<keyword evidence="7 10" id="KW-0256">Endoplasmic reticulum</keyword>
<evidence type="ECO:0000256" key="7">
    <source>
        <dbReference type="ARBA" id="ARBA00022824"/>
    </source>
</evidence>
<evidence type="ECO:0000256" key="3">
    <source>
        <dbReference type="ARBA" id="ARBA00008715"/>
    </source>
</evidence>
<evidence type="ECO:0000256" key="5">
    <source>
        <dbReference type="ARBA" id="ARBA00022679"/>
    </source>
</evidence>
<name>A0A9N7RPZ2_STRHE</name>
<dbReference type="PANTHER" id="PTHR12413">
    <property type="entry name" value="DOLICHYL GLYCOSYLTRANSFERASE"/>
    <property type="match status" value="1"/>
</dbReference>
<keyword evidence="4 10" id="KW-0328">Glycosyltransferase</keyword>
<dbReference type="Pfam" id="PF03155">
    <property type="entry name" value="Alg6_Alg8"/>
    <property type="match status" value="1"/>
</dbReference>
<comment type="similarity">
    <text evidence="3 10">Belongs to the ALG6/ALG8 glucosyltransferase family.</text>
</comment>
<evidence type="ECO:0000313" key="13">
    <source>
        <dbReference type="Proteomes" id="UP001153555"/>
    </source>
</evidence>
<feature type="transmembrane region" description="Helical" evidence="10">
    <location>
        <begin position="342"/>
        <end position="360"/>
    </location>
</feature>
<evidence type="ECO:0000256" key="6">
    <source>
        <dbReference type="ARBA" id="ARBA00022692"/>
    </source>
</evidence>
<evidence type="ECO:0000256" key="4">
    <source>
        <dbReference type="ARBA" id="ARBA00022676"/>
    </source>
</evidence>
<reference evidence="12" key="1">
    <citation type="submission" date="2019-12" db="EMBL/GenBank/DDBJ databases">
        <authorList>
            <person name="Scholes J."/>
        </authorList>
    </citation>
    <scope>NUCLEOTIDE SEQUENCE</scope>
</reference>
<dbReference type="GO" id="GO:0042281">
    <property type="term" value="F:dolichyl pyrophosphate Man9GlcNAc2 alpha-1,3-glucosyltransferase activity"/>
    <property type="evidence" value="ECO:0007669"/>
    <property type="project" value="TreeGrafter"/>
</dbReference>
<sequence>MGCEIFTDLGLGKSPGRFPQRCGPNDGASLRHWVSSAETCVEPYGPPCRDVFGQLLQVRVARNHNKVASTSYATMQNTKKKKTSGQNKPAKTVPESGRGPDSDQWAFITTRSPISWFFCVTLFALLIRLAVALHPYSGAQTPPMFGDYEAQRHWMEITVNLPAKEWYRNSTNNDLRYWGLDYPPLTAYQSYFHGLLLKYFDPASVLLLTSRGYESYLGKLLMRWTVLMSDLMIFFPAVFYFVIVYYSGKPNEEKSGMAWHAVMILLNPCLILIDHGHFQYNCISLGLAIAAVAAVLSNRDLLGSMLFCLALNHKQMSAYYAPAFFGYLLGKCLRRQNPILEVLKLGLVVLGTFAVIWWPYLYSVDASLEVLSRLAPFDRGIYEDYVANFWCTTSVLVKWKKLFTTQSLKFLSLTATVSTFLPSMIQLVRSPTKHGFLLGLLNSSFSFYLFSFQVHEKSILLPLMPASLLALEEPFVFRWLIYHAMLSMFPLVCRDQLVLAYGALYGLFILLYHAPRGRKDTTETGPFPSILKSFALACSFSLHIVYLTVTPPHKYPYLLEAVIMLFCFSQFVLISIYSNSKQWVVSRTSRVDDKKKSL</sequence>
<evidence type="ECO:0000256" key="11">
    <source>
        <dbReference type="SAM" id="MobiDB-lite"/>
    </source>
</evidence>
<keyword evidence="8 10" id="KW-1133">Transmembrane helix</keyword>
<feature type="transmembrane region" description="Helical" evidence="10">
    <location>
        <begin position="498"/>
        <end position="515"/>
    </location>
</feature>
<evidence type="ECO:0000256" key="2">
    <source>
        <dbReference type="ARBA" id="ARBA00004922"/>
    </source>
</evidence>
<feature type="transmembrane region" description="Helical" evidence="10">
    <location>
        <begin position="434"/>
        <end position="454"/>
    </location>
</feature>
<dbReference type="PANTHER" id="PTHR12413:SF1">
    <property type="entry name" value="DOLICHYL PYROPHOSPHATE MAN9GLCNAC2 ALPHA-1,3-GLUCOSYLTRANSFERASE"/>
    <property type="match status" value="1"/>
</dbReference>
<keyword evidence="6 10" id="KW-0812">Transmembrane</keyword>
<evidence type="ECO:0000313" key="12">
    <source>
        <dbReference type="EMBL" id="CAA0839606.1"/>
    </source>
</evidence>
<dbReference type="InterPro" id="IPR004856">
    <property type="entry name" value="Glyco_trans_ALG6/ALG8"/>
</dbReference>
<comment type="pathway">
    <text evidence="2 10">Protein modification; protein glycosylation.</text>
</comment>
<evidence type="ECO:0000256" key="8">
    <source>
        <dbReference type="ARBA" id="ARBA00022989"/>
    </source>
</evidence>
<dbReference type="EMBL" id="CACSLK010031421">
    <property type="protein sequence ID" value="CAA0839606.1"/>
    <property type="molecule type" value="Genomic_DNA"/>
</dbReference>
<comment type="subcellular location">
    <subcellularLocation>
        <location evidence="1 10">Endoplasmic reticulum membrane</location>
        <topology evidence="1 10">Multi-pass membrane protein</topology>
    </subcellularLocation>
</comment>
<dbReference type="EC" id="2.4.1.-" evidence="10"/>